<evidence type="ECO:0000256" key="1">
    <source>
        <dbReference type="SAM" id="MobiDB-lite"/>
    </source>
</evidence>
<comment type="caution">
    <text evidence="2">The sequence shown here is derived from an EMBL/GenBank/DDBJ whole genome shotgun (WGS) entry which is preliminary data.</text>
</comment>
<feature type="compositionally biased region" description="Basic and acidic residues" evidence="1">
    <location>
        <begin position="133"/>
        <end position="156"/>
    </location>
</feature>
<dbReference type="AlphaFoldDB" id="A0AAD7H0A2"/>
<evidence type="ECO:0000313" key="3">
    <source>
        <dbReference type="Proteomes" id="UP001215598"/>
    </source>
</evidence>
<protein>
    <submittedName>
        <fullName evidence="2">Uncharacterized protein</fullName>
    </submittedName>
</protein>
<name>A0AAD7H0A2_9AGAR</name>
<feature type="compositionally biased region" description="Basic and acidic residues" evidence="1">
    <location>
        <begin position="1"/>
        <end position="47"/>
    </location>
</feature>
<dbReference type="Proteomes" id="UP001215598">
    <property type="component" value="Unassembled WGS sequence"/>
</dbReference>
<evidence type="ECO:0000313" key="2">
    <source>
        <dbReference type="EMBL" id="KAJ7709151.1"/>
    </source>
</evidence>
<dbReference type="EMBL" id="JARKIB010000426">
    <property type="protein sequence ID" value="KAJ7709151.1"/>
    <property type="molecule type" value="Genomic_DNA"/>
</dbReference>
<gene>
    <name evidence="2" type="ORF">B0H16DRAFT_1481133</name>
</gene>
<feature type="region of interest" description="Disordered" evidence="1">
    <location>
        <begin position="133"/>
        <end position="221"/>
    </location>
</feature>
<reference evidence="2" key="1">
    <citation type="submission" date="2023-03" db="EMBL/GenBank/DDBJ databases">
        <title>Massive genome expansion in bonnet fungi (Mycena s.s.) driven by repeated elements and novel gene families across ecological guilds.</title>
        <authorList>
            <consortium name="Lawrence Berkeley National Laboratory"/>
            <person name="Harder C.B."/>
            <person name="Miyauchi S."/>
            <person name="Viragh M."/>
            <person name="Kuo A."/>
            <person name="Thoen E."/>
            <person name="Andreopoulos B."/>
            <person name="Lu D."/>
            <person name="Skrede I."/>
            <person name="Drula E."/>
            <person name="Henrissat B."/>
            <person name="Morin E."/>
            <person name="Kohler A."/>
            <person name="Barry K."/>
            <person name="LaButti K."/>
            <person name="Morin E."/>
            <person name="Salamov A."/>
            <person name="Lipzen A."/>
            <person name="Mereny Z."/>
            <person name="Hegedus B."/>
            <person name="Baldrian P."/>
            <person name="Stursova M."/>
            <person name="Weitz H."/>
            <person name="Taylor A."/>
            <person name="Grigoriev I.V."/>
            <person name="Nagy L.G."/>
            <person name="Martin F."/>
            <person name="Kauserud H."/>
        </authorList>
    </citation>
    <scope>NUCLEOTIDE SEQUENCE</scope>
    <source>
        <strain evidence="2">CBHHK182m</strain>
    </source>
</reference>
<organism evidence="2 3">
    <name type="scientific">Mycena metata</name>
    <dbReference type="NCBI Taxonomy" id="1033252"/>
    <lineage>
        <taxon>Eukaryota</taxon>
        <taxon>Fungi</taxon>
        <taxon>Dikarya</taxon>
        <taxon>Basidiomycota</taxon>
        <taxon>Agaricomycotina</taxon>
        <taxon>Agaricomycetes</taxon>
        <taxon>Agaricomycetidae</taxon>
        <taxon>Agaricales</taxon>
        <taxon>Marasmiineae</taxon>
        <taxon>Mycenaceae</taxon>
        <taxon>Mycena</taxon>
    </lineage>
</organism>
<accession>A0AAD7H0A2</accession>
<sequence length="277" mass="30088">MGKGEFNAKGKKECEGHEGLQREKQEGRSHGKLTKEGERRNSKPNDSKRKRRKRTEDAKARRNAKRKAKERGEDNSHNLQRNDAMEVFLGHYFGVDIHIAFGSICVSVCVGSRITAVAVQLSAAKLARRALMRRGESRDGGPGRGHSGEAEGEQKRGAASTGSNCAGCSRSRPRVLHAKGRDGGSGRGRDEAENANNVAAGGSRHRPHKRHADGDGRGGRRSLFVLPGRLVGLCWLGGVRPSADLEDAAQTAQPEAPMYEGPYWTKGKFFASAHQFA</sequence>
<feature type="region of interest" description="Disordered" evidence="1">
    <location>
        <begin position="1"/>
        <end position="78"/>
    </location>
</feature>
<feature type="compositionally biased region" description="Basic and acidic residues" evidence="1">
    <location>
        <begin position="179"/>
        <end position="192"/>
    </location>
</feature>
<proteinExistence type="predicted"/>
<keyword evidence="3" id="KW-1185">Reference proteome</keyword>